<evidence type="ECO:0000256" key="1">
    <source>
        <dbReference type="SAM" id="Phobius"/>
    </source>
</evidence>
<name>A0ABM1A584_APLCA</name>
<evidence type="ECO:0000313" key="2">
    <source>
        <dbReference type="Proteomes" id="UP000694888"/>
    </source>
</evidence>
<keyword evidence="1" id="KW-0812">Transmembrane</keyword>
<protein>
    <submittedName>
        <fullName evidence="3 4">Uncharacterized protein LOC101858428</fullName>
    </submittedName>
</protein>
<feature type="transmembrane region" description="Helical" evidence="1">
    <location>
        <begin position="133"/>
        <end position="155"/>
    </location>
</feature>
<feature type="transmembrane region" description="Helical" evidence="1">
    <location>
        <begin position="66"/>
        <end position="87"/>
    </location>
</feature>
<evidence type="ECO:0000313" key="4">
    <source>
        <dbReference type="RefSeq" id="XP_035827076.1"/>
    </source>
</evidence>
<organism evidence="2 3">
    <name type="scientific">Aplysia californica</name>
    <name type="common">California sea hare</name>
    <dbReference type="NCBI Taxonomy" id="6500"/>
    <lineage>
        <taxon>Eukaryota</taxon>
        <taxon>Metazoa</taxon>
        <taxon>Spiralia</taxon>
        <taxon>Lophotrochozoa</taxon>
        <taxon>Mollusca</taxon>
        <taxon>Gastropoda</taxon>
        <taxon>Heterobranchia</taxon>
        <taxon>Euthyneura</taxon>
        <taxon>Tectipleura</taxon>
        <taxon>Aplysiida</taxon>
        <taxon>Aplysioidea</taxon>
        <taxon>Aplysiidae</taxon>
        <taxon>Aplysia</taxon>
    </lineage>
</organism>
<dbReference type="RefSeq" id="XP_035827076.1">
    <property type="nucleotide sequence ID" value="XM_035971183.1"/>
</dbReference>
<evidence type="ECO:0000313" key="3">
    <source>
        <dbReference type="RefSeq" id="XP_012941065.1"/>
    </source>
</evidence>
<keyword evidence="1" id="KW-1133">Transmembrane helix</keyword>
<proteinExistence type="predicted"/>
<reference evidence="3 4" key="1">
    <citation type="submission" date="2025-05" db="UniProtKB">
        <authorList>
            <consortium name="RefSeq"/>
        </authorList>
    </citation>
    <scope>IDENTIFICATION</scope>
</reference>
<dbReference type="GeneID" id="101858428"/>
<keyword evidence="2" id="KW-1185">Reference proteome</keyword>
<accession>A0ABM1A584</accession>
<sequence>MPAFRVYQTLTLLKEFIAIVLVCVTMVTNHWIERSHISPALIGIFETSTKKAVVSTADFYSPDNGFVYATISLMCIGLGALSIAFLFNIYLQWKLKGPLLLLIPFLTFLAGVLICIAVGVFLDIGSGVLYDDIGYSGYIAIFAGMLPISASASFVRSFCKGEFDDTFDRHEDTASPL</sequence>
<feature type="transmembrane region" description="Helical" evidence="1">
    <location>
        <begin position="99"/>
        <end position="121"/>
    </location>
</feature>
<dbReference type="RefSeq" id="XP_012941065.1">
    <property type="nucleotide sequence ID" value="XM_013085611.2"/>
</dbReference>
<dbReference type="Proteomes" id="UP000694888">
    <property type="component" value="Unplaced"/>
</dbReference>
<gene>
    <name evidence="3 4" type="primary">LOC101858428</name>
</gene>
<feature type="transmembrane region" description="Helical" evidence="1">
    <location>
        <begin position="12"/>
        <end position="32"/>
    </location>
</feature>
<keyword evidence="1" id="KW-0472">Membrane</keyword>